<evidence type="ECO:0000256" key="3">
    <source>
        <dbReference type="PROSITE-ProRule" id="PRU00339"/>
    </source>
</evidence>
<dbReference type="SUPFAM" id="SSF48452">
    <property type="entry name" value="TPR-like"/>
    <property type="match status" value="2"/>
</dbReference>
<feature type="domain" description="PatA-like N-terminal" evidence="4">
    <location>
        <begin position="7"/>
        <end position="165"/>
    </location>
</feature>
<dbReference type="OrthoDB" id="9778733at2"/>
<name>A0A5S9ILN4_UABAM</name>
<dbReference type="InterPro" id="IPR011990">
    <property type="entry name" value="TPR-like_helical_dom_sf"/>
</dbReference>
<evidence type="ECO:0000313" key="6">
    <source>
        <dbReference type="Proteomes" id="UP000326354"/>
    </source>
</evidence>
<dbReference type="Gene3D" id="1.25.40.10">
    <property type="entry name" value="Tetratricopeptide repeat domain"/>
    <property type="match status" value="3"/>
</dbReference>
<dbReference type="InterPro" id="IPR051012">
    <property type="entry name" value="CellSynth/LPSAsmb/PSIAsmb"/>
</dbReference>
<accession>A0A5S9ILN4</accession>
<dbReference type="EMBL" id="AP019860">
    <property type="protein sequence ID" value="BBM83621.1"/>
    <property type="molecule type" value="Genomic_DNA"/>
</dbReference>
<keyword evidence="6" id="KW-1185">Reference proteome</keyword>
<organism evidence="5 6">
    <name type="scientific">Uabimicrobium amorphum</name>
    <dbReference type="NCBI Taxonomy" id="2596890"/>
    <lineage>
        <taxon>Bacteria</taxon>
        <taxon>Pseudomonadati</taxon>
        <taxon>Planctomycetota</taxon>
        <taxon>Candidatus Uabimicrobiia</taxon>
        <taxon>Candidatus Uabimicrobiales</taxon>
        <taxon>Candidatus Uabimicrobiaceae</taxon>
        <taxon>Candidatus Uabimicrobium</taxon>
    </lineage>
</organism>
<dbReference type="RefSeq" id="WP_151967814.1">
    <property type="nucleotide sequence ID" value="NZ_AP019860.1"/>
</dbReference>
<dbReference type="PANTHER" id="PTHR45586:SF1">
    <property type="entry name" value="LIPOPOLYSACCHARIDE ASSEMBLY PROTEIN B"/>
    <property type="match status" value="1"/>
</dbReference>
<dbReference type="PANTHER" id="PTHR45586">
    <property type="entry name" value="TPR REPEAT-CONTAINING PROTEIN PA4667"/>
    <property type="match status" value="1"/>
</dbReference>
<dbReference type="PROSITE" id="PS50005">
    <property type="entry name" value="TPR"/>
    <property type="match status" value="4"/>
</dbReference>
<evidence type="ECO:0000256" key="1">
    <source>
        <dbReference type="ARBA" id="ARBA00022737"/>
    </source>
</evidence>
<dbReference type="Pfam" id="PF13181">
    <property type="entry name" value="TPR_8"/>
    <property type="match status" value="2"/>
</dbReference>
<feature type="repeat" description="TPR" evidence="3">
    <location>
        <begin position="569"/>
        <end position="602"/>
    </location>
</feature>
<keyword evidence="2 3" id="KW-0802">TPR repeat</keyword>
<dbReference type="Pfam" id="PF13414">
    <property type="entry name" value="TPR_11"/>
    <property type="match status" value="1"/>
</dbReference>
<dbReference type="InterPro" id="IPR019734">
    <property type="entry name" value="TPR_rpt"/>
</dbReference>
<dbReference type="SMART" id="SM00028">
    <property type="entry name" value="TPR"/>
    <property type="match status" value="6"/>
</dbReference>
<gene>
    <name evidence="5" type="ORF">UABAM_01974</name>
</gene>
<protein>
    <submittedName>
        <fullName evidence="5">Lipopolysaccharide assembly protein B</fullName>
    </submittedName>
</protein>
<sequence>MSELEILPVVLKQIHETSQSGTLMVETDEEEIFIYLKDGMIRSLAFAHGKSILAESLRNFDKINKETLRSIFFKQREMITSLLDALRNCESVPDEFKDVGFLADICRKQIEEELYEVLNWENIKCEFMQNELSEEIFDLDLVNLPINIKFEAILMEAARRADEWELIQEIIPSTKDIPAKITDSIDNDDGDSKRIFEKVDGKQNIDEILISVRLTNFQGMKIMSDLIKNEQIRLKTVEEIAQMTRLDSIRNDGEKCISIYELLESKGYKNYETISWLARAYDKKGLTAKAAVKYNEQGQIAFDKDRYEEAIKAYNKVVNFSPDNLEAYEKLIHCYYKSSLLEKAAEISAVYARKISVKDKRKAIMVLDEANKNYPSSSSNLELMASLYIEMGDKENAISVYYILAMLMNKQKKPELALSAYRKILAINPNDFHAQIELGDGLIKLGKHNEAVDQYKNLGKSIYSEMKNESSNDRGSEDALIEVCKWIIKYEPESIIARDWLCEAYIHKKKIDEAIKALKENIDLLKKLDDKDSLVAHLRKLIKLDPDDFNNRKLLSSILFQMERRSESISELIDLGTHFYDKSDLRKAREAFESLLSIDPFNLHARHCHANILRQLHRHARAVEEYRLVGYLAKSLGMHKEAIEAFSKVIELAPGTERAQYMEIAHLYECLGEYEEAVNYYYTYAKKSLTHGNYGEVRHICSRIQELKPQHEGARALREQAEAKLELMPRLI</sequence>
<evidence type="ECO:0000259" key="4">
    <source>
        <dbReference type="Pfam" id="PF14332"/>
    </source>
</evidence>
<dbReference type="InterPro" id="IPR025497">
    <property type="entry name" value="PatA-like_N"/>
</dbReference>
<feature type="repeat" description="TPR" evidence="3">
    <location>
        <begin position="398"/>
        <end position="431"/>
    </location>
</feature>
<proteinExistence type="predicted"/>
<feature type="repeat" description="TPR" evidence="3">
    <location>
        <begin position="291"/>
        <end position="324"/>
    </location>
</feature>
<dbReference type="Pfam" id="PF14332">
    <property type="entry name" value="DUF4388"/>
    <property type="match status" value="1"/>
</dbReference>
<dbReference type="KEGG" id="uam:UABAM_01974"/>
<dbReference type="Proteomes" id="UP000326354">
    <property type="component" value="Chromosome"/>
</dbReference>
<evidence type="ECO:0000313" key="5">
    <source>
        <dbReference type="EMBL" id="BBM83621.1"/>
    </source>
</evidence>
<keyword evidence="1" id="KW-0677">Repeat</keyword>
<dbReference type="AlphaFoldDB" id="A0A5S9ILN4"/>
<evidence type="ECO:0000256" key="2">
    <source>
        <dbReference type="ARBA" id="ARBA00022803"/>
    </source>
</evidence>
<dbReference type="Pfam" id="PF13176">
    <property type="entry name" value="TPR_7"/>
    <property type="match status" value="1"/>
</dbReference>
<reference evidence="5 6" key="1">
    <citation type="submission" date="2019-08" db="EMBL/GenBank/DDBJ databases">
        <title>Complete genome sequence of Candidatus Uab amorphum.</title>
        <authorList>
            <person name="Shiratori T."/>
            <person name="Suzuki S."/>
            <person name="Kakizawa Y."/>
            <person name="Ishida K."/>
        </authorList>
    </citation>
    <scope>NUCLEOTIDE SEQUENCE [LARGE SCALE GENOMIC DNA]</scope>
    <source>
        <strain evidence="5 6">SRT547</strain>
    </source>
</reference>
<feature type="repeat" description="TPR" evidence="3">
    <location>
        <begin position="623"/>
        <end position="656"/>
    </location>
</feature>